<name>A0A7J7TLE5_PIPKU</name>
<keyword evidence="3" id="KW-1185">Reference proteome</keyword>
<reference evidence="2 3" key="1">
    <citation type="journal article" date="2020" name="Nature">
        <title>Six reference-quality genomes reveal evolution of bat adaptations.</title>
        <authorList>
            <person name="Jebb D."/>
            <person name="Huang Z."/>
            <person name="Pippel M."/>
            <person name="Hughes G.M."/>
            <person name="Lavrichenko K."/>
            <person name="Devanna P."/>
            <person name="Winkler S."/>
            <person name="Jermiin L.S."/>
            <person name="Skirmuntt E.C."/>
            <person name="Katzourakis A."/>
            <person name="Burkitt-Gray L."/>
            <person name="Ray D.A."/>
            <person name="Sullivan K.A.M."/>
            <person name="Roscito J.G."/>
            <person name="Kirilenko B.M."/>
            <person name="Davalos L.M."/>
            <person name="Corthals A.P."/>
            <person name="Power M.L."/>
            <person name="Jones G."/>
            <person name="Ransome R.D."/>
            <person name="Dechmann D.K.N."/>
            <person name="Locatelli A.G."/>
            <person name="Puechmaille S.J."/>
            <person name="Fedrigo O."/>
            <person name="Jarvis E.D."/>
            <person name="Hiller M."/>
            <person name="Vernes S.C."/>
            <person name="Myers E.W."/>
            <person name="Teeling E.C."/>
        </authorList>
    </citation>
    <scope>NUCLEOTIDE SEQUENCE [LARGE SCALE GENOMIC DNA]</scope>
    <source>
        <strain evidence="2">MPipKuh1</strain>
        <tissue evidence="2">Flight muscle</tissue>
    </source>
</reference>
<dbReference type="EMBL" id="JACAGB010000027">
    <property type="protein sequence ID" value="KAF6301325.1"/>
    <property type="molecule type" value="Genomic_DNA"/>
</dbReference>
<accession>A0A7J7TLE5</accession>
<protein>
    <submittedName>
        <fullName evidence="2">Uncharacterized protein</fullName>
    </submittedName>
</protein>
<evidence type="ECO:0000313" key="2">
    <source>
        <dbReference type="EMBL" id="KAF6301325.1"/>
    </source>
</evidence>
<evidence type="ECO:0000313" key="3">
    <source>
        <dbReference type="Proteomes" id="UP000558488"/>
    </source>
</evidence>
<dbReference type="Proteomes" id="UP000558488">
    <property type="component" value="Unassembled WGS sequence"/>
</dbReference>
<comment type="caution">
    <text evidence="2">The sequence shown here is derived from an EMBL/GenBank/DDBJ whole genome shotgun (WGS) entry which is preliminary data.</text>
</comment>
<proteinExistence type="predicted"/>
<gene>
    <name evidence="2" type="ORF">mPipKuh1_009332</name>
</gene>
<evidence type="ECO:0000256" key="1">
    <source>
        <dbReference type="SAM" id="MobiDB-lite"/>
    </source>
</evidence>
<feature type="region of interest" description="Disordered" evidence="1">
    <location>
        <begin position="1"/>
        <end position="31"/>
    </location>
</feature>
<sequence length="31" mass="3748">MKTWRNKAWLSTSSMIQRQRRRSAGLEPKPF</sequence>
<dbReference type="AlphaFoldDB" id="A0A7J7TLE5"/>
<organism evidence="2 3">
    <name type="scientific">Pipistrellus kuhlii</name>
    <name type="common">Kuhl's pipistrelle</name>
    <dbReference type="NCBI Taxonomy" id="59472"/>
    <lineage>
        <taxon>Eukaryota</taxon>
        <taxon>Metazoa</taxon>
        <taxon>Chordata</taxon>
        <taxon>Craniata</taxon>
        <taxon>Vertebrata</taxon>
        <taxon>Euteleostomi</taxon>
        <taxon>Mammalia</taxon>
        <taxon>Eutheria</taxon>
        <taxon>Laurasiatheria</taxon>
        <taxon>Chiroptera</taxon>
        <taxon>Yangochiroptera</taxon>
        <taxon>Vespertilionidae</taxon>
        <taxon>Pipistrellus</taxon>
    </lineage>
</organism>